<dbReference type="KEGG" id="mgx:CM1_02510"/>
<feature type="transmembrane region" description="Helical" evidence="1">
    <location>
        <begin position="625"/>
        <end position="646"/>
    </location>
</feature>
<protein>
    <submittedName>
        <fullName evidence="2">Uncharacterized protein</fullName>
    </submittedName>
</protein>
<sequence>MSWTRYLKWVSFAIIPLLFANTSIKSKLIDTNLYLVKDDFQSQNQLTIATNQLAKIIVNQIEFDSNSLIANPTTVLNKELIGSKITPKLKFSYQFSSAIEMVSKLNQEFDQLANKDKTFFQFALDLLEKQEESKFDFEPKDERIDAIFFLSNLININPKQEKTLNFIRILPNLIKSIFKDTTITINIKIGGKNKVITFIENGSNVFLLSDVENFLNADQTGINFYEIEFLTFDFIVVNKTGWTLKNQPVDSFFKSVKNLPSIQKTKNGFQYSLKFRSEYNEHHILKDHFLIPIVTNQKNFSVNDIQKNGLNSYQREQITYAIKNSFTSQKENNLNISSATVKYIKDPEKLIKKSLIKPSVKNGIFYVSAQIINSNDLTKWGSKNDSEIIKDKMYFLEQNKNFPAIRTYLFQMRTKKLVLNVNDIWFKSIGDKVRVIVNNVEIDEFNPKENNTSFFEGYEVHINDYFSLANKELLIKKLNLALSEMKLLIDKKKSSLDLFPKEIKLTTLKINSSLHFYLNVDEIKNQLNIEVNISENRLTSFIYDIAIKNENELQIRTTNNYLNKYIWFDLDKKNNQKLKNELKLFLSLKKFQFKKEPNFSLKKNSYSFQIDKIIQSNSEDKKTDIIGYLIIGFSILVLFITVFIYFHKWNKKQKMIKNKTRDNF</sequence>
<proteinExistence type="predicted"/>
<keyword evidence="1" id="KW-1133">Transmembrane helix</keyword>
<keyword evidence="1" id="KW-0472">Membrane</keyword>
<evidence type="ECO:0000313" key="3">
    <source>
        <dbReference type="Proteomes" id="UP000005254"/>
    </source>
</evidence>
<organism evidence="2 3">
    <name type="scientific">Mycoplasmoides genitalium M6320</name>
    <dbReference type="NCBI Taxonomy" id="662945"/>
    <lineage>
        <taxon>Bacteria</taxon>
        <taxon>Bacillati</taxon>
        <taxon>Mycoplasmatota</taxon>
        <taxon>Mycoplasmoidales</taxon>
        <taxon>Mycoplasmoidaceae</taxon>
        <taxon>Mycoplasmoides</taxon>
    </lineage>
</organism>
<dbReference type="Proteomes" id="UP000005254">
    <property type="component" value="Chromosome"/>
</dbReference>
<keyword evidence="1" id="KW-0812">Transmembrane</keyword>
<name>A0ABC7ZJE2_MYCGT</name>
<reference evidence="2 3" key="1">
    <citation type="journal article" date="2012" name="J. Bacteriol.">
        <title>Draft Genome Sequences of Four Axenic Mycoplasma genitalium Strains Isolated from Denmark, Japan, and Australia.</title>
        <authorList>
            <person name="McGowin C.L."/>
            <person name="Ma L."/>
            <person name="Jensen J.S."/>
            <person name="Mancuso M.M."/>
            <person name="Hamasuna R."/>
            <person name="Adegboye D."/>
            <person name="Martin D.H."/>
        </authorList>
    </citation>
    <scope>NUCLEOTIDE SEQUENCE [LARGE SCALE GENOMIC DNA]</scope>
    <source>
        <strain evidence="2 3">M6320</strain>
    </source>
</reference>
<dbReference type="AlphaFoldDB" id="A0ABC7ZJE2"/>
<accession>A0ABC7ZJE2</accession>
<evidence type="ECO:0000313" key="2">
    <source>
        <dbReference type="EMBL" id="AFQ04249.1"/>
    </source>
</evidence>
<evidence type="ECO:0000256" key="1">
    <source>
        <dbReference type="SAM" id="Phobius"/>
    </source>
</evidence>
<dbReference type="EMBL" id="CP003772">
    <property type="protein sequence ID" value="AFQ04249.1"/>
    <property type="molecule type" value="Genomic_DNA"/>
</dbReference>
<dbReference type="RefSeq" id="WP_014894506.1">
    <property type="nucleotide sequence ID" value="NC_018497.1"/>
</dbReference>
<gene>
    <name evidence="2" type="ORF">CM1_02510</name>
</gene>